<comment type="subcellular location">
    <subcellularLocation>
        <location evidence="1 8">Cell membrane</location>
        <topology evidence="1 8">Multi-pass membrane protein</topology>
    </subcellularLocation>
</comment>
<feature type="transmembrane region" description="Helical" evidence="8">
    <location>
        <begin position="181"/>
        <end position="203"/>
    </location>
</feature>
<feature type="transmembrane region" description="Helical" evidence="8">
    <location>
        <begin position="136"/>
        <end position="155"/>
    </location>
</feature>
<evidence type="ECO:0000256" key="8">
    <source>
        <dbReference type="RuleBase" id="RU363032"/>
    </source>
</evidence>
<dbReference type="InterPro" id="IPR035906">
    <property type="entry name" value="MetI-like_sf"/>
</dbReference>
<dbReference type="EMBL" id="AP024849">
    <property type="protein sequence ID" value="BCZ47507.1"/>
    <property type="molecule type" value="Genomic_DNA"/>
</dbReference>
<dbReference type="Gene3D" id="1.10.3720.10">
    <property type="entry name" value="MetI-like"/>
    <property type="match status" value="1"/>
</dbReference>
<feature type="transmembrane region" description="Helical" evidence="8">
    <location>
        <begin position="238"/>
        <end position="259"/>
    </location>
</feature>
<keyword evidence="11" id="KW-1185">Reference proteome</keyword>
<protein>
    <recommendedName>
        <fullName evidence="9">ABC transmembrane type-1 domain-containing protein</fullName>
    </recommendedName>
</protein>
<keyword evidence="6 8" id="KW-1133">Transmembrane helix</keyword>
<keyword evidence="3 8" id="KW-0813">Transport</keyword>
<feature type="transmembrane region" description="Helical" evidence="8">
    <location>
        <begin position="20"/>
        <end position="38"/>
    </location>
</feature>
<evidence type="ECO:0000259" key="9">
    <source>
        <dbReference type="PROSITE" id="PS50928"/>
    </source>
</evidence>
<feature type="domain" description="ABC transmembrane type-1" evidence="9">
    <location>
        <begin position="68"/>
        <end position="259"/>
    </location>
</feature>
<accession>A0ABN6J408</accession>
<evidence type="ECO:0000256" key="6">
    <source>
        <dbReference type="ARBA" id="ARBA00022989"/>
    </source>
</evidence>
<evidence type="ECO:0000256" key="5">
    <source>
        <dbReference type="ARBA" id="ARBA00022692"/>
    </source>
</evidence>
<name>A0ABN6J408_9CLOT</name>
<feature type="transmembrane region" description="Helical" evidence="8">
    <location>
        <begin position="108"/>
        <end position="130"/>
    </location>
</feature>
<dbReference type="InterPro" id="IPR000515">
    <property type="entry name" value="MetI-like"/>
</dbReference>
<feature type="transmembrane region" description="Helical" evidence="8">
    <location>
        <begin position="72"/>
        <end position="96"/>
    </location>
</feature>
<organism evidence="10 11">
    <name type="scientific">Clostridium gelidum</name>
    <dbReference type="NCBI Taxonomy" id="704125"/>
    <lineage>
        <taxon>Bacteria</taxon>
        <taxon>Bacillati</taxon>
        <taxon>Bacillota</taxon>
        <taxon>Clostridia</taxon>
        <taxon>Eubacteriales</taxon>
        <taxon>Clostridiaceae</taxon>
        <taxon>Clostridium</taxon>
    </lineage>
</organism>
<sequence>MTKRERRKKIKSLSSSIFSMLVYSYIYIPVIILIIFSFNNEKANTHWVGFTTEWYVKLFHDSELLSIFGNTLIIAVISTILAVIIGTIGAVGLTRFNFKGKSVINNALYVPIVIPEIVLAVALLSIFSAISFPLGMLTLILGHTTLTVPFVIITIKSRLSGFDQSVEEASMDLGANRRTTFLKVTLPMIMPGVMSGGFLAFTLSLDDLIISNFIAGTKTMTFPVKVYSMVKSGISPEVNALTTIIIGLFLLGLLVSKLLEKKRAKKISC</sequence>
<evidence type="ECO:0000256" key="4">
    <source>
        <dbReference type="ARBA" id="ARBA00022475"/>
    </source>
</evidence>
<gene>
    <name evidence="10" type="ORF">psyc5s11_35740</name>
</gene>
<dbReference type="SUPFAM" id="SSF161098">
    <property type="entry name" value="MetI-like"/>
    <property type="match status" value="1"/>
</dbReference>
<dbReference type="Pfam" id="PF00528">
    <property type="entry name" value="BPD_transp_1"/>
    <property type="match status" value="1"/>
</dbReference>
<evidence type="ECO:0000313" key="10">
    <source>
        <dbReference type="EMBL" id="BCZ47507.1"/>
    </source>
</evidence>
<evidence type="ECO:0000256" key="1">
    <source>
        <dbReference type="ARBA" id="ARBA00004651"/>
    </source>
</evidence>
<dbReference type="PANTHER" id="PTHR43848:SF2">
    <property type="entry name" value="PUTRESCINE TRANSPORT SYSTEM PERMEASE PROTEIN POTI"/>
    <property type="match status" value="1"/>
</dbReference>
<dbReference type="CDD" id="cd06261">
    <property type="entry name" value="TM_PBP2"/>
    <property type="match status" value="1"/>
</dbReference>
<dbReference type="InterPro" id="IPR051789">
    <property type="entry name" value="Bact_Polyamine_Transport"/>
</dbReference>
<comment type="similarity">
    <text evidence="2">Belongs to the binding-protein-dependent transport system permease family. CysTW subfamily.</text>
</comment>
<evidence type="ECO:0000256" key="7">
    <source>
        <dbReference type="ARBA" id="ARBA00023136"/>
    </source>
</evidence>
<dbReference type="PROSITE" id="PS50928">
    <property type="entry name" value="ABC_TM1"/>
    <property type="match status" value="1"/>
</dbReference>
<evidence type="ECO:0000256" key="2">
    <source>
        <dbReference type="ARBA" id="ARBA00007069"/>
    </source>
</evidence>
<evidence type="ECO:0000256" key="3">
    <source>
        <dbReference type="ARBA" id="ARBA00022448"/>
    </source>
</evidence>
<keyword evidence="7 8" id="KW-0472">Membrane</keyword>
<keyword evidence="4" id="KW-1003">Cell membrane</keyword>
<reference evidence="11" key="1">
    <citation type="submission" date="2021-07" db="EMBL/GenBank/DDBJ databases">
        <title>Complete genome sequencing of a Clostridium isolate.</title>
        <authorList>
            <person name="Ueki A."/>
            <person name="Tonouchi A."/>
        </authorList>
    </citation>
    <scope>NUCLEOTIDE SEQUENCE [LARGE SCALE GENOMIC DNA]</scope>
    <source>
        <strain evidence="11">C5S11</strain>
    </source>
</reference>
<keyword evidence="5 8" id="KW-0812">Transmembrane</keyword>
<evidence type="ECO:0000313" key="11">
    <source>
        <dbReference type="Proteomes" id="UP000824633"/>
    </source>
</evidence>
<dbReference type="PANTHER" id="PTHR43848">
    <property type="entry name" value="PUTRESCINE TRANSPORT SYSTEM PERMEASE PROTEIN POTI"/>
    <property type="match status" value="1"/>
</dbReference>
<proteinExistence type="inferred from homology"/>
<dbReference type="Proteomes" id="UP000824633">
    <property type="component" value="Chromosome"/>
</dbReference>
<dbReference type="RefSeq" id="WP_224033841.1">
    <property type="nucleotide sequence ID" value="NZ_AP024849.1"/>
</dbReference>